<comment type="caution">
    <text evidence="3">The sequence shown here is derived from an EMBL/GenBank/DDBJ whole genome shotgun (WGS) entry which is preliminary data.</text>
</comment>
<feature type="region of interest" description="Disordered" evidence="1">
    <location>
        <begin position="1"/>
        <end position="262"/>
    </location>
</feature>
<organism evidence="3 4">
    <name type="scientific">Chara braunii</name>
    <name type="common">Braun's stonewort</name>
    <dbReference type="NCBI Taxonomy" id="69332"/>
    <lineage>
        <taxon>Eukaryota</taxon>
        <taxon>Viridiplantae</taxon>
        <taxon>Streptophyta</taxon>
        <taxon>Charophyceae</taxon>
        <taxon>Charales</taxon>
        <taxon>Characeae</taxon>
        <taxon>Chara</taxon>
    </lineage>
</organism>
<dbReference type="Gramene" id="GBG71859">
    <property type="protein sequence ID" value="GBG71859"/>
    <property type="gene ID" value="CBR_g10797"/>
</dbReference>
<evidence type="ECO:0000313" key="3">
    <source>
        <dbReference type="EMBL" id="GBG71859.1"/>
    </source>
</evidence>
<feature type="compositionally biased region" description="Polar residues" evidence="1">
    <location>
        <begin position="137"/>
        <end position="150"/>
    </location>
</feature>
<accession>A0A388KP78</accession>
<feature type="region of interest" description="Disordered" evidence="1">
    <location>
        <begin position="418"/>
        <end position="441"/>
    </location>
</feature>
<feature type="compositionally biased region" description="Basic and acidic residues" evidence="1">
    <location>
        <begin position="110"/>
        <end position="119"/>
    </location>
</feature>
<keyword evidence="4" id="KW-1185">Reference proteome</keyword>
<evidence type="ECO:0000256" key="1">
    <source>
        <dbReference type="SAM" id="MobiDB-lite"/>
    </source>
</evidence>
<gene>
    <name evidence="3" type="ORF">CBR_g10797</name>
</gene>
<feature type="compositionally biased region" description="Basic and acidic residues" evidence="1">
    <location>
        <begin position="1"/>
        <end position="13"/>
    </location>
</feature>
<feature type="domain" description="Peroxisomal membrane protein PEX14-like KPWE" evidence="2">
    <location>
        <begin position="97"/>
        <end position="135"/>
    </location>
</feature>
<dbReference type="InterPro" id="IPR040554">
    <property type="entry name" value="KPWE_PEX14_dom"/>
</dbReference>
<proteinExistence type="predicted"/>
<protein>
    <recommendedName>
        <fullName evidence="2">Peroxisomal membrane protein PEX14-like KPWE domain-containing protein</fullName>
    </recommendedName>
</protein>
<feature type="compositionally biased region" description="Acidic residues" evidence="1">
    <location>
        <begin position="60"/>
        <end position="77"/>
    </location>
</feature>
<reference evidence="3 4" key="1">
    <citation type="journal article" date="2018" name="Cell">
        <title>The Chara Genome: Secondary Complexity and Implications for Plant Terrestrialization.</title>
        <authorList>
            <person name="Nishiyama T."/>
            <person name="Sakayama H."/>
            <person name="Vries J.D."/>
            <person name="Buschmann H."/>
            <person name="Saint-Marcoux D."/>
            <person name="Ullrich K.K."/>
            <person name="Haas F.B."/>
            <person name="Vanderstraeten L."/>
            <person name="Becker D."/>
            <person name="Lang D."/>
            <person name="Vosolsobe S."/>
            <person name="Rombauts S."/>
            <person name="Wilhelmsson P.K.I."/>
            <person name="Janitza P."/>
            <person name="Kern R."/>
            <person name="Heyl A."/>
            <person name="Rumpler F."/>
            <person name="Villalobos L.I.A.C."/>
            <person name="Clay J.M."/>
            <person name="Skokan R."/>
            <person name="Toyoda A."/>
            <person name="Suzuki Y."/>
            <person name="Kagoshima H."/>
            <person name="Schijlen E."/>
            <person name="Tajeshwar N."/>
            <person name="Catarino B."/>
            <person name="Hetherington A.J."/>
            <person name="Saltykova A."/>
            <person name="Bonnot C."/>
            <person name="Breuninger H."/>
            <person name="Symeonidi A."/>
            <person name="Radhakrishnan G.V."/>
            <person name="Van Nieuwerburgh F."/>
            <person name="Deforce D."/>
            <person name="Chang C."/>
            <person name="Karol K.G."/>
            <person name="Hedrich R."/>
            <person name="Ulvskov P."/>
            <person name="Glockner G."/>
            <person name="Delwiche C.F."/>
            <person name="Petrasek J."/>
            <person name="Van de Peer Y."/>
            <person name="Friml J."/>
            <person name="Beilby M."/>
            <person name="Dolan L."/>
            <person name="Kohara Y."/>
            <person name="Sugano S."/>
            <person name="Fujiyama A."/>
            <person name="Delaux P.-M."/>
            <person name="Quint M."/>
            <person name="TheiBen G."/>
            <person name="Hagemann M."/>
            <person name="Harholt J."/>
            <person name="Dunand C."/>
            <person name="Zachgo S."/>
            <person name="Langdale J."/>
            <person name="Maumus F."/>
            <person name="Straeten D.V.D."/>
            <person name="Gould S.B."/>
            <person name="Rensing S.A."/>
        </authorList>
    </citation>
    <scope>NUCLEOTIDE SEQUENCE [LARGE SCALE GENOMIC DNA]</scope>
    <source>
        <strain evidence="3 4">S276</strain>
    </source>
</reference>
<evidence type="ECO:0000313" key="4">
    <source>
        <dbReference type="Proteomes" id="UP000265515"/>
    </source>
</evidence>
<feature type="compositionally biased region" description="Polar residues" evidence="1">
    <location>
        <begin position="253"/>
        <end position="262"/>
    </location>
</feature>
<feature type="region of interest" description="Disordered" evidence="1">
    <location>
        <begin position="282"/>
        <end position="309"/>
    </location>
</feature>
<dbReference type="Proteomes" id="UP000265515">
    <property type="component" value="Unassembled WGS sequence"/>
</dbReference>
<dbReference type="AlphaFoldDB" id="A0A388KP78"/>
<name>A0A388KP78_CHABU</name>
<feature type="compositionally biased region" description="Low complexity" evidence="1">
    <location>
        <begin position="167"/>
        <end position="199"/>
    </location>
</feature>
<dbReference type="OMA" id="HIDTHRE"/>
<feature type="compositionally biased region" description="Basic and acidic residues" evidence="1">
    <location>
        <begin position="31"/>
        <end position="40"/>
    </location>
</feature>
<dbReference type="Pfam" id="PF17733">
    <property type="entry name" value="KPWE_dom"/>
    <property type="match status" value="1"/>
</dbReference>
<sequence length="453" mass="48965">MGEEKRWTEGKEEGQEEEDEWERRHGRRGRGGHEEREDTRKGRRRGGMEDEEVRGGGGDKEDEEGQEEEDKQEEEEEETKRRREEETWRTRKGRKSKVMEMLAKGQKPPGIKDIDDKPPNVDQPLSSPRMTPLPKASCSTVPNISSSAASGVTEERIPWWRQNPKVSASASSAPTAPAPSTTGSTARAAVAPSSVAPYPRHSPSISAAFGKRQILPSRQPSSPPANPQPATVERRPPGNLPGGPRPAAVHPSSPITLPQASTPTLHIKGVAVDRMLNEVQSSGMEPTRHGMKMADHSGVASHPSSTTIADCSSSASEEIAVAFDRKLHAHGKEAMLLETQDVMLPKGVAPSASVAEGLEPMSRSTWSAAVPQKTVLQSALAALGYEISIREQRTPATEEEDIRGKGEAVCTELAMNMNGQYSSSDSSDGHPSVRGVVATRSAGRKDLLTEIEI</sequence>
<dbReference type="EMBL" id="BFEA01000154">
    <property type="protein sequence ID" value="GBG71859.1"/>
    <property type="molecule type" value="Genomic_DNA"/>
</dbReference>
<evidence type="ECO:0000259" key="2">
    <source>
        <dbReference type="Pfam" id="PF17733"/>
    </source>
</evidence>
<feature type="compositionally biased region" description="Basic and acidic residues" evidence="1">
    <location>
        <begin position="286"/>
        <end position="295"/>
    </location>
</feature>
<feature type="compositionally biased region" description="Basic and acidic residues" evidence="1">
    <location>
        <begin position="78"/>
        <end position="89"/>
    </location>
</feature>